<proteinExistence type="inferred from homology"/>
<feature type="transmembrane region" description="Helical" evidence="9">
    <location>
        <begin position="301"/>
        <end position="323"/>
    </location>
</feature>
<keyword evidence="3" id="KW-0813">Transport</keyword>
<dbReference type="PROSITE" id="PS50850">
    <property type="entry name" value="MFS"/>
    <property type="match status" value="1"/>
</dbReference>
<evidence type="ECO:0000256" key="9">
    <source>
        <dbReference type="SAM" id="Phobius"/>
    </source>
</evidence>
<feature type="domain" description="Major facilitator superfamily (MFS) profile" evidence="10">
    <location>
        <begin position="210"/>
        <end position="391"/>
    </location>
</feature>
<feature type="transmembrane region" description="Helical" evidence="9">
    <location>
        <begin position="247"/>
        <end position="265"/>
    </location>
</feature>
<dbReference type="Pfam" id="PF07690">
    <property type="entry name" value="MFS_1"/>
    <property type="match status" value="1"/>
</dbReference>
<dbReference type="GO" id="GO:0005886">
    <property type="term" value="C:plasma membrane"/>
    <property type="evidence" value="ECO:0007669"/>
    <property type="project" value="UniProtKB-SubCell"/>
</dbReference>
<gene>
    <name evidence="11" type="ORF">SAMN05444272_3395</name>
</gene>
<dbReference type="InterPro" id="IPR036259">
    <property type="entry name" value="MFS_trans_sf"/>
</dbReference>
<evidence type="ECO:0000256" key="7">
    <source>
        <dbReference type="ARBA" id="ARBA00022989"/>
    </source>
</evidence>
<organism evidence="11 12">
    <name type="scientific">Roseibium suaedae</name>
    <dbReference type="NCBI Taxonomy" id="735517"/>
    <lineage>
        <taxon>Bacteria</taxon>
        <taxon>Pseudomonadati</taxon>
        <taxon>Pseudomonadota</taxon>
        <taxon>Alphaproteobacteria</taxon>
        <taxon>Hyphomicrobiales</taxon>
        <taxon>Stappiaceae</taxon>
        <taxon>Roseibium</taxon>
    </lineage>
</organism>
<dbReference type="InterPro" id="IPR011701">
    <property type="entry name" value="MFS"/>
</dbReference>
<keyword evidence="12" id="KW-1185">Reference proteome</keyword>
<dbReference type="STRING" id="735517.SAMN05444272_3395"/>
<feature type="transmembrane region" description="Helical" evidence="9">
    <location>
        <begin position="365"/>
        <end position="383"/>
    </location>
</feature>
<comment type="subcellular location">
    <subcellularLocation>
        <location evidence="1">Cell membrane</location>
        <topology evidence="1">Multi-pass membrane protein</topology>
    </subcellularLocation>
</comment>
<keyword evidence="6 9" id="KW-0812">Transmembrane</keyword>
<feature type="transmembrane region" description="Helical" evidence="9">
    <location>
        <begin position="73"/>
        <end position="95"/>
    </location>
</feature>
<evidence type="ECO:0000256" key="6">
    <source>
        <dbReference type="ARBA" id="ARBA00022692"/>
    </source>
</evidence>
<evidence type="ECO:0000256" key="8">
    <source>
        <dbReference type="ARBA" id="ARBA00023136"/>
    </source>
</evidence>
<dbReference type="RefSeq" id="WP_073014876.1">
    <property type="nucleotide sequence ID" value="NZ_FRBW01000004.1"/>
</dbReference>
<feature type="transmembrane region" description="Helical" evidence="9">
    <location>
        <begin position="170"/>
        <end position="188"/>
    </location>
</feature>
<evidence type="ECO:0000256" key="3">
    <source>
        <dbReference type="ARBA" id="ARBA00022448"/>
    </source>
</evidence>
<keyword evidence="8 9" id="KW-0472">Membrane</keyword>
<keyword evidence="4" id="KW-1003">Cell membrane</keyword>
<accession>A0A1M7MG77</accession>
<feature type="transmembrane region" description="Helical" evidence="9">
    <location>
        <begin position="145"/>
        <end position="164"/>
    </location>
</feature>
<reference evidence="11 12" key="1">
    <citation type="submission" date="2016-11" db="EMBL/GenBank/DDBJ databases">
        <authorList>
            <person name="Jaros S."/>
            <person name="Januszkiewicz K."/>
            <person name="Wedrychowicz H."/>
        </authorList>
    </citation>
    <scope>NUCLEOTIDE SEQUENCE [LARGE SCALE GENOMIC DNA]</scope>
    <source>
        <strain evidence="11 12">DSM 22153</strain>
    </source>
</reference>
<dbReference type="Gene3D" id="1.20.1250.20">
    <property type="entry name" value="MFS general substrate transporter like domains"/>
    <property type="match status" value="2"/>
</dbReference>
<dbReference type="InterPro" id="IPR020846">
    <property type="entry name" value="MFS_dom"/>
</dbReference>
<dbReference type="EMBL" id="FRBW01000004">
    <property type="protein sequence ID" value="SHM89849.1"/>
    <property type="molecule type" value="Genomic_DNA"/>
</dbReference>
<evidence type="ECO:0000259" key="10">
    <source>
        <dbReference type="PROSITE" id="PS50850"/>
    </source>
</evidence>
<dbReference type="SUPFAM" id="SSF103473">
    <property type="entry name" value="MFS general substrate transporter"/>
    <property type="match status" value="1"/>
</dbReference>
<sequence length="391" mass="41905">MFLSQSLTPQGVRIVCLLCFGTACLSSLIPAMGFFIVEGLNEPAWKIGIYTGLATPLTMVVNRQFGRMIDNRVPIRWLLGVAVAGYTLFATILALGPSFAVLVLCGAPLMALANSASATTFSYGRLYAVESALNVPRYNSLLRSSTSFAWMLAPAASFILIAQFGFQKTYLISAILGVLWLAMWHFIVPATYRAPERKEIGPATVGFDWPLWLAALACTLFALGNVLFTAALPIYTIKEIGLPGSTPGLMLTAKCLVEVIAIFTAPRLVQITGSRPILLIAAALSVVVFLMMSQIETQHGAIATALLEGLYYGLFAGVSITYIQDFIPTQPGKATAIYMNCLFMGSMIGSVSMGIIASATDFRTVVYVAAMVGAGAFFTLLLTRKVGAARR</sequence>
<feature type="transmembrane region" description="Helical" evidence="9">
    <location>
        <begin position="277"/>
        <end position="295"/>
    </location>
</feature>
<dbReference type="OrthoDB" id="7337792at2"/>
<evidence type="ECO:0000313" key="11">
    <source>
        <dbReference type="EMBL" id="SHM89849.1"/>
    </source>
</evidence>
<feature type="transmembrane region" description="Helical" evidence="9">
    <location>
        <begin position="43"/>
        <end position="61"/>
    </location>
</feature>
<feature type="transmembrane region" description="Helical" evidence="9">
    <location>
        <begin position="101"/>
        <end position="124"/>
    </location>
</feature>
<feature type="transmembrane region" description="Helical" evidence="9">
    <location>
        <begin position="335"/>
        <end position="359"/>
    </location>
</feature>
<feature type="transmembrane region" description="Helical" evidence="9">
    <location>
        <begin position="209"/>
        <end position="235"/>
    </location>
</feature>
<dbReference type="GO" id="GO:0022857">
    <property type="term" value="F:transmembrane transporter activity"/>
    <property type="evidence" value="ECO:0007669"/>
    <property type="project" value="InterPro"/>
</dbReference>
<feature type="transmembrane region" description="Helical" evidence="9">
    <location>
        <begin position="12"/>
        <end position="37"/>
    </location>
</feature>
<protein>
    <submittedName>
        <fullName evidence="11">MFS transporter, SET family, sugar efflux transporter</fullName>
    </submittedName>
</protein>
<evidence type="ECO:0000256" key="4">
    <source>
        <dbReference type="ARBA" id="ARBA00022475"/>
    </source>
</evidence>
<evidence type="ECO:0000256" key="2">
    <source>
        <dbReference type="ARBA" id="ARBA00006523"/>
    </source>
</evidence>
<evidence type="ECO:0000256" key="5">
    <source>
        <dbReference type="ARBA" id="ARBA00022597"/>
    </source>
</evidence>
<dbReference type="AlphaFoldDB" id="A0A1M7MG77"/>
<evidence type="ECO:0000256" key="1">
    <source>
        <dbReference type="ARBA" id="ARBA00004651"/>
    </source>
</evidence>
<comment type="similarity">
    <text evidence="2">Belongs to the major facilitator superfamily. Set transporter family.</text>
</comment>
<keyword evidence="7 9" id="KW-1133">Transmembrane helix</keyword>
<dbReference type="PANTHER" id="PTHR23535">
    <property type="entry name" value="SUGAR EFFLUX TRANSPORTER A-RELATED"/>
    <property type="match status" value="1"/>
</dbReference>
<dbReference type="PANTHER" id="PTHR23535:SF2">
    <property type="entry name" value="SUGAR EFFLUX TRANSPORTER A-RELATED"/>
    <property type="match status" value="1"/>
</dbReference>
<keyword evidence="5" id="KW-0762">Sugar transport</keyword>
<evidence type="ECO:0000313" key="12">
    <source>
        <dbReference type="Proteomes" id="UP000186002"/>
    </source>
</evidence>
<dbReference type="Proteomes" id="UP000186002">
    <property type="component" value="Unassembled WGS sequence"/>
</dbReference>
<name>A0A1M7MG77_9HYPH</name>